<name>A0A401NXT9_SCYTO</name>
<dbReference type="InterPro" id="IPR042201">
    <property type="entry name" value="FH2_Formin_sf"/>
</dbReference>
<dbReference type="AlphaFoldDB" id="A0A401NXT9"/>
<protein>
    <recommendedName>
        <fullName evidence="3">FH2 domain-containing protein</fullName>
    </recommendedName>
</protein>
<keyword evidence="5" id="KW-1185">Reference proteome</keyword>
<evidence type="ECO:0000259" key="3">
    <source>
        <dbReference type="PROSITE" id="PS51444"/>
    </source>
</evidence>
<feature type="region of interest" description="Disordered" evidence="2">
    <location>
        <begin position="587"/>
        <end position="609"/>
    </location>
</feature>
<dbReference type="EMBL" id="BFAA01001454">
    <property type="protein sequence ID" value="GCB65699.1"/>
    <property type="molecule type" value="Genomic_DNA"/>
</dbReference>
<dbReference type="STRING" id="75743.A0A401NXT9"/>
<dbReference type="SMART" id="SM00498">
    <property type="entry name" value="FH2"/>
    <property type="match status" value="1"/>
</dbReference>
<evidence type="ECO:0000256" key="1">
    <source>
        <dbReference type="SAM" id="Coils"/>
    </source>
</evidence>
<dbReference type="Proteomes" id="UP000288216">
    <property type="component" value="Unassembled WGS sequence"/>
</dbReference>
<dbReference type="Pfam" id="PF02181">
    <property type="entry name" value="FH2"/>
    <property type="match status" value="1"/>
</dbReference>
<dbReference type="Gene3D" id="1.20.58.2220">
    <property type="entry name" value="Formin, FH2 domain"/>
    <property type="match status" value="1"/>
</dbReference>
<evidence type="ECO:0000256" key="2">
    <source>
        <dbReference type="SAM" id="MobiDB-lite"/>
    </source>
</evidence>
<keyword evidence="1" id="KW-0175">Coiled coil</keyword>
<dbReference type="SUPFAM" id="SSF101447">
    <property type="entry name" value="Formin homology 2 domain (FH2 domain)"/>
    <property type="match status" value="1"/>
</dbReference>
<dbReference type="OrthoDB" id="26518at2759"/>
<proteinExistence type="predicted"/>
<feature type="non-terminal residue" evidence="4">
    <location>
        <position position="1"/>
    </location>
</feature>
<feature type="coiled-coil region" evidence="1">
    <location>
        <begin position="291"/>
        <end position="321"/>
    </location>
</feature>
<feature type="domain" description="FH2" evidence="3">
    <location>
        <begin position="1"/>
        <end position="319"/>
    </location>
</feature>
<dbReference type="PANTHER" id="PTHR46345:SF10">
    <property type="entry name" value="FORMIN-J"/>
    <property type="match status" value="1"/>
</dbReference>
<dbReference type="OMA" id="RNCDELH"/>
<gene>
    <name evidence="4" type="ORF">scyTo_0004841</name>
</gene>
<comment type="caution">
    <text evidence="4">The sequence shown here is derived from an EMBL/GenBank/DDBJ whole genome shotgun (WGS) entry which is preliminary data.</text>
</comment>
<accession>A0A401NXT9</accession>
<evidence type="ECO:0000313" key="5">
    <source>
        <dbReference type="Proteomes" id="UP000288216"/>
    </source>
</evidence>
<sequence length="727" mass="83347">CFNSIFLLDSRRSMNVGISLKQFKRSVWEIVEDIKQGTAEGYGAEELNKLLKLLPEAEEVKRLRKFEGDQRKLSEADLFMLLLVRVPSYRLHLEAMILKDEFEPQITSLLTSICTLIKAANELRNCDELHTILRLVLKAGNHMNAGGYSGNASGFRIASLLKLADIKANKPGMNLMHFVAMAAEKKNKKLLSFPDKLEHIGAAARLSEDGMNEELNKLTERLASLQTNLNEDPELEARMVPFLQTAKEKLKETWKTMELFQRIRLSLVEYFCEDETFKLEEYCTVLKSFCERFLKAIQENTNREIEELKRQQRDKEMAEKRHSVATCSSIEIELGQDELERSLTRNLRSQSMRRWERRSYKHDSLSTAHCTKETYTSGGVAEVEQDHDTNGRITDFNDKELANIMRKVSEKVLIQQLGHCVMQVGYSIPKERVYSLNQEPETIKETAKLVREPGESQQPLPLVKEHPKLNRTAECRTPVKRLKSYENLSLKKSYPSHCSKWKRESLEHRGEQDAATKRKPFHPSLPIPKKTFGGVEARVDQKVHFAKKLMTEGDKGESRSLAMNRKFKMNIDPPKIHSILSLKGQKTTSLGHKGHTSEKPLSPIPTLTNRNVLNPVQRKSITSEIKQMSKDKEIKETVKVPEQATTSWRKSIQNQKANCSSYQSTFTMTSTVTISKSFLGKSETVTSDSRNPHAKPSLQLKKPNPDRVTMVGQHTRTLKQNRQPMWR</sequence>
<dbReference type="InterPro" id="IPR015425">
    <property type="entry name" value="FH2_Formin"/>
</dbReference>
<feature type="region of interest" description="Disordered" evidence="2">
    <location>
        <begin position="508"/>
        <end position="529"/>
    </location>
</feature>
<reference evidence="4 5" key="1">
    <citation type="journal article" date="2018" name="Nat. Ecol. Evol.">
        <title>Shark genomes provide insights into elasmobranch evolution and the origin of vertebrates.</title>
        <authorList>
            <person name="Hara Y"/>
            <person name="Yamaguchi K"/>
            <person name="Onimaru K"/>
            <person name="Kadota M"/>
            <person name="Koyanagi M"/>
            <person name="Keeley SD"/>
            <person name="Tatsumi K"/>
            <person name="Tanaka K"/>
            <person name="Motone F"/>
            <person name="Kageyama Y"/>
            <person name="Nozu R"/>
            <person name="Adachi N"/>
            <person name="Nishimura O"/>
            <person name="Nakagawa R"/>
            <person name="Tanegashima C"/>
            <person name="Kiyatake I"/>
            <person name="Matsumoto R"/>
            <person name="Murakumo K"/>
            <person name="Nishida K"/>
            <person name="Terakita A"/>
            <person name="Kuratani S"/>
            <person name="Sato K"/>
            <person name="Hyodo S Kuraku.S."/>
        </authorList>
    </citation>
    <scope>NUCLEOTIDE SEQUENCE [LARGE SCALE GENOMIC DNA]</scope>
</reference>
<feature type="region of interest" description="Disordered" evidence="2">
    <location>
        <begin position="683"/>
        <end position="707"/>
    </location>
</feature>
<evidence type="ECO:0000313" key="4">
    <source>
        <dbReference type="EMBL" id="GCB65699.1"/>
    </source>
</evidence>
<dbReference type="PROSITE" id="PS51444">
    <property type="entry name" value="FH2"/>
    <property type="match status" value="1"/>
</dbReference>
<organism evidence="4 5">
    <name type="scientific">Scyliorhinus torazame</name>
    <name type="common">Cloudy catshark</name>
    <name type="synonym">Catulus torazame</name>
    <dbReference type="NCBI Taxonomy" id="75743"/>
    <lineage>
        <taxon>Eukaryota</taxon>
        <taxon>Metazoa</taxon>
        <taxon>Chordata</taxon>
        <taxon>Craniata</taxon>
        <taxon>Vertebrata</taxon>
        <taxon>Chondrichthyes</taxon>
        <taxon>Elasmobranchii</taxon>
        <taxon>Galeomorphii</taxon>
        <taxon>Galeoidea</taxon>
        <taxon>Carcharhiniformes</taxon>
        <taxon>Scyliorhinidae</taxon>
        <taxon>Scyliorhinus</taxon>
    </lineage>
</organism>
<dbReference type="PANTHER" id="PTHR46345">
    <property type="entry name" value="INVERTED FORMIN-2"/>
    <property type="match status" value="1"/>
</dbReference>